<dbReference type="KEGG" id="pcot:PCOAH_00035730"/>
<comment type="subcellular location">
    <subcellularLocation>
        <location evidence="1">Membrane</location>
        <topology evidence="1">Single-pass type I membrane protein</topology>
    </subcellularLocation>
</comment>
<evidence type="ECO:0000256" key="4">
    <source>
        <dbReference type="ARBA" id="ARBA00022729"/>
    </source>
</evidence>
<dbReference type="RefSeq" id="XP_019915925.1">
    <property type="nucleotide sequence ID" value="XM_020060364.1"/>
</dbReference>
<reference evidence="10" key="1">
    <citation type="submission" date="2016-06" db="EMBL/GenBank/DDBJ databases">
        <title>First high quality genome sequence of Plasmodium coatneyi using continuous long reads from single molecule, real-time sequencing.</title>
        <authorList>
            <person name="Chien J.-T."/>
            <person name="Pakala S.B."/>
            <person name="Geraldo J.A."/>
            <person name="Lapp S.A."/>
            <person name="Barnwell J.W."/>
            <person name="Kissinger J.C."/>
            <person name="Galinski M.R."/>
            <person name="Humphrey J.C."/>
        </authorList>
    </citation>
    <scope>NUCLEOTIDE SEQUENCE [LARGE SCALE GENOMIC DNA]</scope>
    <source>
        <strain evidence="10">Hackeri</strain>
    </source>
</reference>
<evidence type="ECO:0000256" key="2">
    <source>
        <dbReference type="ARBA" id="ARBA00008763"/>
    </source>
</evidence>
<dbReference type="AlphaFoldDB" id="A0A1B1E2V1"/>
<feature type="compositionally biased region" description="Gly residues" evidence="7">
    <location>
        <begin position="269"/>
        <end position="281"/>
    </location>
</feature>
<dbReference type="InterPro" id="IPR008780">
    <property type="entry name" value="Plasmodium_Vir"/>
</dbReference>
<keyword evidence="6 8" id="KW-0472">Membrane</keyword>
<gene>
    <name evidence="9" type="ORF">PCOAH_00035730</name>
</gene>
<evidence type="ECO:0000256" key="6">
    <source>
        <dbReference type="ARBA" id="ARBA00023136"/>
    </source>
</evidence>
<comment type="similarity">
    <text evidence="2">Belongs to the CD99 family.</text>
</comment>
<dbReference type="EMBL" id="CP016249">
    <property type="protein sequence ID" value="ANQ09230.1"/>
    <property type="molecule type" value="Genomic_DNA"/>
</dbReference>
<evidence type="ECO:0000256" key="1">
    <source>
        <dbReference type="ARBA" id="ARBA00004479"/>
    </source>
</evidence>
<name>A0A1B1E2V1_9APIC</name>
<feature type="region of interest" description="Disordered" evidence="7">
    <location>
        <begin position="213"/>
        <end position="294"/>
    </location>
</feature>
<feature type="region of interest" description="Disordered" evidence="7">
    <location>
        <begin position="353"/>
        <end position="385"/>
    </location>
</feature>
<evidence type="ECO:0000313" key="10">
    <source>
        <dbReference type="Proteomes" id="UP000092716"/>
    </source>
</evidence>
<dbReference type="Proteomes" id="UP000092716">
    <property type="component" value="Chromosome 11"/>
</dbReference>
<keyword evidence="5 8" id="KW-1133">Transmembrane helix</keyword>
<evidence type="ECO:0000256" key="3">
    <source>
        <dbReference type="ARBA" id="ARBA00022692"/>
    </source>
</evidence>
<dbReference type="PANTHER" id="PTHR15076:SF15">
    <property type="entry name" value="CD99 ANTIGEN"/>
    <property type="match status" value="1"/>
</dbReference>
<evidence type="ECO:0000313" key="9">
    <source>
        <dbReference type="EMBL" id="ANQ09230.1"/>
    </source>
</evidence>
<dbReference type="InterPro" id="IPR022078">
    <property type="entry name" value="CD99L2"/>
</dbReference>
<evidence type="ECO:0000256" key="5">
    <source>
        <dbReference type="ARBA" id="ARBA00022989"/>
    </source>
</evidence>
<dbReference type="GO" id="GO:0005886">
    <property type="term" value="C:plasma membrane"/>
    <property type="evidence" value="ECO:0007669"/>
    <property type="project" value="TreeGrafter"/>
</dbReference>
<organism evidence="9 10">
    <name type="scientific">Plasmodium coatneyi</name>
    <dbReference type="NCBI Taxonomy" id="208452"/>
    <lineage>
        <taxon>Eukaryota</taxon>
        <taxon>Sar</taxon>
        <taxon>Alveolata</taxon>
        <taxon>Apicomplexa</taxon>
        <taxon>Aconoidasida</taxon>
        <taxon>Haemosporida</taxon>
        <taxon>Plasmodiidae</taxon>
        <taxon>Plasmodium</taxon>
    </lineage>
</organism>
<dbReference type="OrthoDB" id="381419at2759"/>
<evidence type="ECO:0000256" key="8">
    <source>
        <dbReference type="SAM" id="Phobius"/>
    </source>
</evidence>
<feature type="compositionally biased region" description="Pro residues" evidence="7">
    <location>
        <begin position="238"/>
        <end position="250"/>
    </location>
</feature>
<accession>A0A1B1E2V1</accession>
<evidence type="ECO:0000256" key="7">
    <source>
        <dbReference type="SAM" id="MobiDB-lite"/>
    </source>
</evidence>
<keyword evidence="10" id="KW-1185">Reference proteome</keyword>
<feature type="compositionally biased region" description="Acidic residues" evidence="7">
    <location>
        <begin position="355"/>
        <end position="365"/>
    </location>
</feature>
<dbReference type="VEuPathDB" id="PlasmoDB:PCOAH_00035730"/>
<dbReference type="Pfam" id="PF05795">
    <property type="entry name" value="Plasmodium_Vir"/>
    <property type="match status" value="1"/>
</dbReference>
<proteinExistence type="inferred from homology"/>
<keyword evidence="4" id="KW-0732">Signal</keyword>
<feature type="transmembrane region" description="Helical" evidence="8">
    <location>
        <begin position="296"/>
        <end position="318"/>
    </location>
</feature>
<protein>
    <submittedName>
        <fullName evidence="9">Variable surface protein Vir7-like</fullName>
    </submittedName>
</protein>
<dbReference type="PANTHER" id="PTHR15076">
    <property type="entry name" value="CD99/MIC2 PROTEIN RELATED"/>
    <property type="match status" value="1"/>
</dbReference>
<dbReference type="GeneID" id="30910304"/>
<keyword evidence="3 8" id="KW-0812">Transmembrane</keyword>
<feature type="compositionally biased region" description="Polar residues" evidence="7">
    <location>
        <begin position="366"/>
        <end position="385"/>
    </location>
</feature>
<dbReference type="GO" id="GO:0034109">
    <property type="term" value="P:homotypic cell-cell adhesion"/>
    <property type="evidence" value="ECO:0007669"/>
    <property type="project" value="TreeGrafter"/>
</dbReference>
<sequence length="385" mass="42580">MTVAGEEHLKLLSAKKDLYEEIVKRGEVQSNCNSQTDRDHAKTEIGRYLNLNAHADKIVGAWCHIHGNNRITRSTDDRCYFFYYWLGDILSNHLKDSNSFKDVMGEIYKELLKPGLGTVCQLLCRDIDMENFKTKKIIYHYSKDRAFIEMYLESSSNSCKLEFSDHLKHIVSAYETVHGDCKDSMSSNCCKQFQDIYTKNENKATLELTCTVQPTPKKPSAGDDFDLGDAVVDGGNDDPPPPPKLKPNPNPNQAGSSGSFSDADLADGVSGGEGKGGSDGGGSHRKEGEESGSSSIVPAAVSGALAAVGLPALAFLFYKYKSHLFFLNKHNHSGNGGSRSKRFAIRREFNRFSNDDDYTENDSTTEYDSTNSSEYSIPYTTSSSR</sequence>